<dbReference type="EMBL" id="MATO01000016">
    <property type="protein sequence ID" value="OCS92395.1"/>
    <property type="molecule type" value="Genomic_DNA"/>
</dbReference>
<dbReference type="SMART" id="SM00086">
    <property type="entry name" value="PAC"/>
    <property type="match status" value="1"/>
</dbReference>
<keyword evidence="4" id="KW-1185">Reference proteome</keyword>
<proteinExistence type="predicted"/>
<name>A0A1C0YYZ1_9BACL</name>
<evidence type="ECO:0008006" key="5">
    <source>
        <dbReference type="Google" id="ProtNLM"/>
    </source>
</evidence>
<dbReference type="RefSeq" id="WP_066462590.1">
    <property type="nucleotide sequence ID" value="NZ_MATO01000016.1"/>
</dbReference>
<organism evidence="3 4">
    <name type="scientific">Caryophanon latum</name>
    <dbReference type="NCBI Taxonomy" id="33977"/>
    <lineage>
        <taxon>Bacteria</taxon>
        <taxon>Bacillati</taxon>
        <taxon>Bacillota</taxon>
        <taxon>Bacilli</taxon>
        <taxon>Bacillales</taxon>
        <taxon>Caryophanaceae</taxon>
        <taxon>Caryophanon</taxon>
    </lineage>
</organism>
<dbReference type="SUPFAM" id="SSF55073">
    <property type="entry name" value="Nucleotide cyclase"/>
    <property type="match status" value="1"/>
</dbReference>
<dbReference type="InterPro" id="IPR050706">
    <property type="entry name" value="Cyclic-di-GMP_PDE-like"/>
</dbReference>
<dbReference type="InterPro" id="IPR001610">
    <property type="entry name" value="PAC"/>
</dbReference>
<dbReference type="SUPFAM" id="SSF55785">
    <property type="entry name" value="PYP-like sensor domain (PAS domain)"/>
    <property type="match status" value="1"/>
</dbReference>
<dbReference type="InterPro" id="IPR001633">
    <property type="entry name" value="EAL_dom"/>
</dbReference>
<dbReference type="Gene3D" id="3.30.70.270">
    <property type="match status" value="1"/>
</dbReference>
<dbReference type="OrthoDB" id="2624050at2"/>
<dbReference type="CDD" id="cd01948">
    <property type="entry name" value="EAL"/>
    <property type="match status" value="1"/>
</dbReference>
<dbReference type="InterPro" id="IPR000160">
    <property type="entry name" value="GGDEF_dom"/>
</dbReference>
<protein>
    <recommendedName>
        <fullName evidence="5">Diguanylate cyclase</fullName>
    </recommendedName>
</protein>
<dbReference type="SMART" id="SM00267">
    <property type="entry name" value="GGDEF"/>
    <property type="match status" value="1"/>
</dbReference>
<dbReference type="Gene3D" id="3.30.450.20">
    <property type="entry name" value="PAS domain"/>
    <property type="match status" value="1"/>
</dbReference>
<evidence type="ECO:0000259" key="1">
    <source>
        <dbReference type="PROSITE" id="PS50883"/>
    </source>
</evidence>
<evidence type="ECO:0000313" key="3">
    <source>
        <dbReference type="EMBL" id="OCS92395.1"/>
    </source>
</evidence>
<dbReference type="InterPro" id="IPR000014">
    <property type="entry name" value="PAS"/>
</dbReference>
<dbReference type="Pfam" id="PF00563">
    <property type="entry name" value="EAL"/>
    <property type="match status" value="1"/>
</dbReference>
<dbReference type="CDD" id="cd00130">
    <property type="entry name" value="PAS"/>
    <property type="match status" value="1"/>
</dbReference>
<dbReference type="GO" id="GO:0071111">
    <property type="term" value="F:cyclic-guanylate-specific phosphodiesterase activity"/>
    <property type="evidence" value="ECO:0007669"/>
    <property type="project" value="InterPro"/>
</dbReference>
<dbReference type="SUPFAM" id="SSF141868">
    <property type="entry name" value="EAL domain-like"/>
    <property type="match status" value="1"/>
</dbReference>
<sequence>MTLNAHVQQEKKALMQWLIRLGEQIQDGTVILDATSASPEILHCNEAFTKMMHGDADVLKEKQLHHFNDDVTQQELYQRFYFTLATGQQQQLTVITKRGDDTTFWNEVSGYPISSTQGDVLLFFCICRDVTSAINDGVFSNIEKDVYASIHEERSLQSTLYDVCEQVRLFMRRPVYTVICLKKNNQFYIAGKNDTFKQWHERNEQAFRAGPYIYDEEEMIVSNRLWHHNRTLFQEQDIHCVWQQRINNQQQRMVAHFSVYVDGSVRLTAQERMYLQRVTNLLNVYLQVQQQKEEIERLAYTDYYSTLPNHKYFTTSMQTIYRQRKDGHIVILEISESQHIIDLYGREGMSRLMEQMANQMQQLVGEPILLARYDNASLIVCNDRQYNMKKLNAHILDNLTSAAYELKEHKMYITLKVGVSKYSAETNWEEAIHHAEIALSDARKSIGTVMRMYDESLKQNLQKEMDLLTHLLEDLQQRKLQVYLQPQVDLRTGEIVSFEALARWHSELLGFVSPAEFIRVAENAGKIHKLDMYILHLVLEWQSERKRKGLPMYPVSVNISADHFYYPTFVEDFTKKVDRFNIEHELIKVEVTESIELNDMQRAKCIISELTELGFDVSMDDFGVGYSSLSYLQQLPFREIKIDRSFINNLIDQRMHAVMRTIVQLSKDLSLRSVAEGIETPEQQQKMLDIGCDIGQGYYFYRPMPLHEIDDILYKK</sequence>
<evidence type="ECO:0000259" key="2">
    <source>
        <dbReference type="PROSITE" id="PS50887"/>
    </source>
</evidence>
<evidence type="ECO:0000313" key="4">
    <source>
        <dbReference type="Proteomes" id="UP000093482"/>
    </source>
</evidence>
<dbReference type="InterPro" id="IPR043128">
    <property type="entry name" value="Rev_trsase/Diguanyl_cyclase"/>
</dbReference>
<dbReference type="PANTHER" id="PTHR33121">
    <property type="entry name" value="CYCLIC DI-GMP PHOSPHODIESTERASE PDEF"/>
    <property type="match status" value="1"/>
</dbReference>
<dbReference type="Pfam" id="PF13426">
    <property type="entry name" value="PAS_9"/>
    <property type="match status" value="1"/>
</dbReference>
<dbReference type="InterPro" id="IPR035965">
    <property type="entry name" value="PAS-like_dom_sf"/>
</dbReference>
<dbReference type="PANTHER" id="PTHR33121:SF79">
    <property type="entry name" value="CYCLIC DI-GMP PHOSPHODIESTERASE PDED-RELATED"/>
    <property type="match status" value="1"/>
</dbReference>
<dbReference type="PROSITE" id="PS50887">
    <property type="entry name" value="GGDEF"/>
    <property type="match status" value="1"/>
</dbReference>
<dbReference type="InterPro" id="IPR035919">
    <property type="entry name" value="EAL_sf"/>
</dbReference>
<dbReference type="SMART" id="SM00052">
    <property type="entry name" value="EAL"/>
    <property type="match status" value="1"/>
</dbReference>
<feature type="domain" description="GGDEF" evidence="2">
    <location>
        <begin position="325"/>
        <end position="455"/>
    </location>
</feature>
<accession>A0A1C0YYZ1</accession>
<dbReference type="NCBIfam" id="TIGR00229">
    <property type="entry name" value="sensory_box"/>
    <property type="match status" value="1"/>
</dbReference>
<dbReference type="InterPro" id="IPR029787">
    <property type="entry name" value="Nucleotide_cyclase"/>
</dbReference>
<dbReference type="Pfam" id="PF00990">
    <property type="entry name" value="GGDEF"/>
    <property type="match status" value="1"/>
</dbReference>
<dbReference type="Gene3D" id="3.20.20.450">
    <property type="entry name" value="EAL domain"/>
    <property type="match status" value="1"/>
</dbReference>
<dbReference type="PROSITE" id="PS50883">
    <property type="entry name" value="EAL"/>
    <property type="match status" value="1"/>
</dbReference>
<comment type="caution">
    <text evidence="3">The sequence shown here is derived from an EMBL/GenBank/DDBJ whole genome shotgun (WGS) entry which is preliminary data.</text>
</comment>
<gene>
    <name evidence="3" type="ORF">A6K76_07070</name>
</gene>
<dbReference type="Proteomes" id="UP000093482">
    <property type="component" value="Unassembled WGS sequence"/>
</dbReference>
<dbReference type="AlphaFoldDB" id="A0A1C0YYZ1"/>
<feature type="domain" description="EAL" evidence="1">
    <location>
        <begin position="464"/>
        <end position="716"/>
    </location>
</feature>
<reference evidence="3 4" key="1">
    <citation type="submission" date="2016-07" db="EMBL/GenBank/DDBJ databases">
        <title>Caryophanon latum genome sequencing.</title>
        <authorList>
            <person name="Verma A."/>
            <person name="Pal Y."/>
            <person name="Krishnamurthi S."/>
        </authorList>
    </citation>
    <scope>NUCLEOTIDE SEQUENCE [LARGE SCALE GENOMIC DNA]</scope>
    <source>
        <strain evidence="3 4">DSM 14151</strain>
    </source>
</reference>